<reference evidence="3" key="1">
    <citation type="journal article" date="2019" name="Int. J. Syst. Evol. Microbiol.">
        <title>The Global Catalogue of Microorganisms (GCM) 10K type strain sequencing project: providing services to taxonomists for standard genome sequencing and annotation.</title>
        <authorList>
            <consortium name="The Broad Institute Genomics Platform"/>
            <consortium name="The Broad Institute Genome Sequencing Center for Infectious Disease"/>
            <person name="Wu L."/>
            <person name="Ma J."/>
        </authorList>
    </citation>
    <scope>NUCLEOTIDE SEQUENCE [LARGE SCALE GENOMIC DNA]</scope>
    <source>
        <strain evidence="3">CCUG 58728</strain>
    </source>
</reference>
<dbReference type="InterPro" id="IPR016181">
    <property type="entry name" value="Acyl_CoA_acyltransferase"/>
</dbReference>
<dbReference type="EMBL" id="JBHSAC010000008">
    <property type="protein sequence ID" value="MFC3931347.1"/>
    <property type="molecule type" value="Genomic_DNA"/>
</dbReference>
<accession>A0ABV8CZ75</accession>
<dbReference type="Pfam" id="PF00583">
    <property type="entry name" value="Acetyltransf_1"/>
    <property type="match status" value="1"/>
</dbReference>
<dbReference type="PROSITE" id="PS51186">
    <property type="entry name" value="GNAT"/>
    <property type="match status" value="1"/>
</dbReference>
<keyword evidence="3" id="KW-1185">Reference proteome</keyword>
<dbReference type="CDD" id="cd04301">
    <property type="entry name" value="NAT_SF"/>
    <property type="match status" value="1"/>
</dbReference>
<dbReference type="Gene3D" id="3.40.630.30">
    <property type="match status" value="1"/>
</dbReference>
<evidence type="ECO:0000313" key="3">
    <source>
        <dbReference type="Proteomes" id="UP001595901"/>
    </source>
</evidence>
<evidence type="ECO:0000313" key="2">
    <source>
        <dbReference type="EMBL" id="MFC3931347.1"/>
    </source>
</evidence>
<organism evidence="2 3">
    <name type="scientific">Streptococcus dentapri</name>
    <dbReference type="NCBI Taxonomy" id="573564"/>
    <lineage>
        <taxon>Bacteria</taxon>
        <taxon>Bacillati</taxon>
        <taxon>Bacillota</taxon>
        <taxon>Bacilli</taxon>
        <taxon>Lactobacillales</taxon>
        <taxon>Streptococcaceae</taxon>
        <taxon>Streptococcus</taxon>
    </lineage>
</organism>
<dbReference type="RefSeq" id="WP_380429238.1">
    <property type="nucleotide sequence ID" value="NZ_JBHSAC010000008.1"/>
</dbReference>
<proteinExistence type="predicted"/>
<sequence length="184" mass="20695">MDIRLAFPNEADQIMSTIIAAKELLAEAGSSQWQESDSYPNQSDIFSDILQGKGYIGLIDGEIVAYGAVVFGHEAAYDAIYDGQWQHNNQLYTSLRRIVIAPNYRGQGLAQTFLQGLIEGYDAHDFRCDTHVHNASMQHILEKLDFVYCGKVPVNGERLAYQKIKKKSEKALYQEIDEAAHHSL</sequence>
<comment type="caution">
    <text evidence="2">The sequence shown here is derived from an EMBL/GenBank/DDBJ whole genome shotgun (WGS) entry which is preliminary data.</text>
</comment>
<dbReference type="SUPFAM" id="SSF55729">
    <property type="entry name" value="Acyl-CoA N-acyltransferases (Nat)"/>
    <property type="match status" value="1"/>
</dbReference>
<gene>
    <name evidence="2" type="ORF">ACFOSE_00815</name>
</gene>
<dbReference type="Proteomes" id="UP001595901">
    <property type="component" value="Unassembled WGS sequence"/>
</dbReference>
<evidence type="ECO:0000259" key="1">
    <source>
        <dbReference type="PROSITE" id="PS51186"/>
    </source>
</evidence>
<protein>
    <submittedName>
        <fullName evidence="2">GNAT family N-acetyltransferase</fullName>
    </submittedName>
</protein>
<name>A0ABV8CZ75_9STRE</name>
<feature type="domain" description="N-acetyltransferase" evidence="1">
    <location>
        <begin position="1"/>
        <end position="168"/>
    </location>
</feature>
<dbReference type="InterPro" id="IPR000182">
    <property type="entry name" value="GNAT_dom"/>
</dbReference>